<keyword evidence="3" id="KW-1185">Reference proteome</keyword>
<feature type="region of interest" description="Disordered" evidence="1">
    <location>
        <begin position="1"/>
        <end position="43"/>
    </location>
</feature>
<evidence type="ECO:0000256" key="1">
    <source>
        <dbReference type="SAM" id="MobiDB-lite"/>
    </source>
</evidence>
<gene>
    <name evidence="2" type="ORF">GCM10010390_47010</name>
</gene>
<organism evidence="2 3">
    <name type="scientific">Streptomyces mordarskii</name>
    <dbReference type="NCBI Taxonomy" id="1226758"/>
    <lineage>
        <taxon>Bacteria</taxon>
        <taxon>Bacillati</taxon>
        <taxon>Actinomycetota</taxon>
        <taxon>Actinomycetes</taxon>
        <taxon>Kitasatosporales</taxon>
        <taxon>Streptomycetaceae</taxon>
        <taxon>Streptomyces</taxon>
    </lineage>
</organism>
<comment type="caution">
    <text evidence="2">The sequence shown here is derived from an EMBL/GenBank/DDBJ whole genome shotgun (WGS) entry which is preliminary data.</text>
</comment>
<reference evidence="3" key="1">
    <citation type="journal article" date="2019" name="Int. J. Syst. Evol. Microbiol.">
        <title>The Global Catalogue of Microorganisms (GCM) 10K type strain sequencing project: providing services to taxonomists for standard genome sequencing and annotation.</title>
        <authorList>
            <consortium name="The Broad Institute Genomics Platform"/>
            <consortium name="The Broad Institute Genome Sequencing Center for Infectious Disease"/>
            <person name="Wu L."/>
            <person name="Ma J."/>
        </authorList>
    </citation>
    <scope>NUCLEOTIDE SEQUENCE [LARGE SCALE GENOMIC DNA]</scope>
    <source>
        <strain evidence="3">JCM 5052</strain>
    </source>
</reference>
<proteinExistence type="predicted"/>
<evidence type="ECO:0000313" key="2">
    <source>
        <dbReference type="EMBL" id="GAA0539629.1"/>
    </source>
</evidence>
<evidence type="ECO:0000313" key="3">
    <source>
        <dbReference type="Proteomes" id="UP001501576"/>
    </source>
</evidence>
<protein>
    <submittedName>
        <fullName evidence="2">Uncharacterized protein</fullName>
    </submittedName>
</protein>
<dbReference type="EMBL" id="BAAABZ010000045">
    <property type="protein sequence ID" value="GAA0539629.1"/>
    <property type="molecule type" value="Genomic_DNA"/>
</dbReference>
<dbReference type="Proteomes" id="UP001501576">
    <property type="component" value="Unassembled WGS sequence"/>
</dbReference>
<name>A0ABP3NCW7_9ACTN</name>
<accession>A0ABP3NCW7</accession>
<feature type="compositionally biased region" description="Low complexity" evidence="1">
    <location>
        <begin position="30"/>
        <end position="41"/>
    </location>
</feature>
<sequence>MTPETRGKKAKPAVPRTKRGEAGVTRGRTTKTPVTSKTTETTKSDQYLGLLRSGSHSRSTEVAQVRLRPDEMADLRLVMQSLNLPSISDALREGLRLLSREAAEVAASEEIRTFYQGAPAPTPAGVLPATAEELAAGDEIEW</sequence>